<gene>
    <name evidence="3" type="ORF">EUTSA_v10008108mg</name>
</gene>
<feature type="compositionally biased region" description="Basic residues" evidence="1">
    <location>
        <begin position="116"/>
        <end position="131"/>
    </location>
</feature>
<evidence type="ECO:0000256" key="2">
    <source>
        <dbReference type="SAM" id="Phobius"/>
    </source>
</evidence>
<organism evidence="3 4">
    <name type="scientific">Eutrema salsugineum</name>
    <name type="common">Saltwater cress</name>
    <name type="synonym">Sisymbrium salsugineum</name>
    <dbReference type="NCBI Taxonomy" id="72664"/>
    <lineage>
        <taxon>Eukaryota</taxon>
        <taxon>Viridiplantae</taxon>
        <taxon>Streptophyta</taxon>
        <taxon>Embryophyta</taxon>
        <taxon>Tracheophyta</taxon>
        <taxon>Spermatophyta</taxon>
        <taxon>Magnoliopsida</taxon>
        <taxon>eudicotyledons</taxon>
        <taxon>Gunneridae</taxon>
        <taxon>Pentapetalae</taxon>
        <taxon>rosids</taxon>
        <taxon>malvids</taxon>
        <taxon>Brassicales</taxon>
        <taxon>Brassicaceae</taxon>
        <taxon>Eutremeae</taxon>
        <taxon>Eutrema</taxon>
    </lineage>
</organism>
<accession>V4KYG6</accession>
<evidence type="ECO:0000256" key="1">
    <source>
        <dbReference type="SAM" id="MobiDB-lite"/>
    </source>
</evidence>
<keyword evidence="4" id="KW-1185">Reference proteome</keyword>
<dbReference type="AlphaFoldDB" id="V4KYG6"/>
<feature type="region of interest" description="Disordered" evidence="1">
    <location>
        <begin position="108"/>
        <end position="163"/>
    </location>
</feature>
<sequence length="343" mass="39295">MAAPHFAQIEIIASSLNPLMYSLLFSSLLTLSLLSFVSAIFFLIQASRRRAAIYRQKLLSESETKLESLSEISDVAQYQSLENNPTRLANSRLYELLLSDNKEEWDWEEEDQGVPSKKKKKKKKRGKKKKSDTRGGGNDEYSGEKRADVGDGLVLNPRSSSISDSEKMKPEFVCLYPFTSTTSATQRKIKQQYDQLVKCNTAKGLTLAQVGGFANCLIQAKNELQHKSAVIKRKFSITKALLFKADRSSFDRLRQQIYKLEMEQKRVEEDALVYNWLQQQLKLSPAYKKVLEISASMELKNNSNSELDSPDDEFSDISFEELLEQEKKDSFWHKNGRLRTCRT</sequence>
<name>V4KYG6_EUTSA</name>
<dbReference type="Proteomes" id="UP000030689">
    <property type="component" value="Unassembled WGS sequence"/>
</dbReference>
<feature type="transmembrane region" description="Helical" evidence="2">
    <location>
        <begin position="20"/>
        <end position="44"/>
    </location>
</feature>
<dbReference type="eggNOG" id="KOG0409">
    <property type="taxonomic scope" value="Eukaryota"/>
</dbReference>
<keyword evidence="2" id="KW-1133">Transmembrane helix</keyword>
<evidence type="ECO:0008006" key="5">
    <source>
        <dbReference type="Google" id="ProtNLM"/>
    </source>
</evidence>
<evidence type="ECO:0000313" key="3">
    <source>
        <dbReference type="EMBL" id="ESQ35032.1"/>
    </source>
</evidence>
<dbReference type="STRING" id="72664.V4KYG6"/>
<dbReference type="PANTHER" id="PTHR35991">
    <property type="entry name" value="CA-RESPONSIVE PROTEIN"/>
    <property type="match status" value="1"/>
</dbReference>
<evidence type="ECO:0000313" key="4">
    <source>
        <dbReference type="Proteomes" id="UP000030689"/>
    </source>
</evidence>
<proteinExistence type="predicted"/>
<keyword evidence="2" id="KW-0812">Transmembrane</keyword>
<dbReference type="EMBL" id="KI517683">
    <property type="protein sequence ID" value="ESQ35032.1"/>
    <property type="molecule type" value="Genomic_DNA"/>
</dbReference>
<reference evidence="3 4" key="1">
    <citation type="journal article" date="2013" name="Front. Plant Sci.">
        <title>The Reference Genome of the Halophytic Plant Eutrema salsugineum.</title>
        <authorList>
            <person name="Yang R."/>
            <person name="Jarvis D.E."/>
            <person name="Chen H."/>
            <person name="Beilstein M.A."/>
            <person name="Grimwood J."/>
            <person name="Jenkins J."/>
            <person name="Shu S."/>
            <person name="Prochnik S."/>
            <person name="Xin M."/>
            <person name="Ma C."/>
            <person name="Schmutz J."/>
            <person name="Wing R.A."/>
            <person name="Mitchell-Olds T."/>
            <person name="Schumaker K.S."/>
            <person name="Wang X."/>
        </authorList>
    </citation>
    <scope>NUCLEOTIDE SEQUENCE [LARGE SCALE GENOMIC DNA]</scope>
</reference>
<dbReference type="PANTHER" id="PTHR35991:SF1">
    <property type="entry name" value="CA-RESPONSIVE PROTEIN"/>
    <property type="match status" value="1"/>
</dbReference>
<protein>
    <recommendedName>
        <fullName evidence="5">CA-responsive protein</fullName>
    </recommendedName>
</protein>
<dbReference type="Gramene" id="ESQ35032">
    <property type="protein sequence ID" value="ESQ35032"/>
    <property type="gene ID" value="EUTSA_v10008108mg"/>
</dbReference>
<dbReference type="OrthoDB" id="1925033at2759"/>
<dbReference type="OMA" id="SHKNAQT"/>
<keyword evidence="2" id="KW-0472">Membrane</keyword>